<dbReference type="HOGENOM" id="CLU_1207682_0_0_9"/>
<accession>D9QU34</accession>
<dbReference type="Proteomes" id="UP000001661">
    <property type="component" value="Chromosome"/>
</dbReference>
<dbReference type="OrthoDB" id="2111570at2"/>
<name>D9QU34_ACEAZ</name>
<protein>
    <recommendedName>
        <fullName evidence="3">DUF2993 domain-containing protein</fullName>
    </recommendedName>
</protein>
<organism evidence="1 2">
    <name type="scientific">Acetohalobium arabaticum (strain ATCC 49924 / DSM 5501 / Z-7288)</name>
    <dbReference type="NCBI Taxonomy" id="574087"/>
    <lineage>
        <taxon>Bacteria</taxon>
        <taxon>Bacillati</taxon>
        <taxon>Bacillota</taxon>
        <taxon>Clostridia</taxon>
        <taxon>Halanaerobiales</taxon>
        <taxon>Halobacteroidaceae</taxon>
        <taxon>Acetohalobium</taxon>
    </lineage>
</organism>
<dbReference type="KEGG" id="aar:Acear_0278"/>
<dbReference type="AlphaFoldDB" id="D9QU34"/>
<evidence type="ECO:0008006" key="3">
    <source>
        <dbReference type="Google" id="ProtNLM"/>
    </source>
</evidence>
<evidence type="ECO:0000313" key="2">
    <source>
        <dbReference type="Proteomes" id="UP000001661"/>
    </source>
</evidence>
<evidence type="ECO:0000313" key="1">
    <source>
        <dbReference type="EMBL" id="ADL11827.1"/>
    </source>
</evidence>
<sequence>MKKLIGLIVAVLLISQLLLPVYFSRQLEQNLTQQLESAQSLEVEVNSLPALLMLGGRFQKVNLSGEELVVDGLKVAELEAKFSNIKFKSTNNRNEGQAFVGTNEELRLVFTEEELEDYLAERLSSLQNIVLNLGPEQTVLAGDFDFFGNPIKLKLGGKFKLETDQKLSFLPQDLMVAELRIPREVIERLMSEVNLTLDLTELPVPLQADEIRVKQNKLVILGGMEEDNV</sequence>
<dbReference type="InterPro" id="IPR021373">
    <property type="entry name" value="DUF2993"/>
</dbReference>
<reference evidence="1 2" key="1">
    <citation type="journal article" date="2010" name="Stand. Genomic Sci.">
        <title>Complete genome sequence of Acetohalobium arabaticum type strain (Z-7288).</title>
        <authorList>
            <person name="Sikorski J."/>
            <person name="Lapidus A."/>
            <person name="Chertkov O."/>
            <person name="Lucas S."/>
            <person name="Copeland A."/>
            <person name="Glavina Del Rio T."/>
            <person name="Nolan M."/>
            <person name="Tice H."/>
            <person name="Cheng J.F."/>
            <person name="Han C."/>
            <person name="Brambilla E."/>
            <person name="Pitluck S."/>
            <person name="Liolios K."/>
            <person name="Ivanova N."/>
            <person name="Mavromatis K."/>
            <person name="Mikhailova N."/>
            <person name="Pati A."/>
            <person name="Bruce D."/>
            <person name="Detter C."/>
            <person name="Tapia R."/>
            <person name="Goodwin L."/>
            <person name="Chen A."/>
            <person name="Palaniappan K."/>
            <person name="Land M."/>
            <person name="Hauser L."/>
            <person name="Chang Y.J."/>
            <person name="Jeffries C.D."/>
            <person name="Rohde M."/>
            <person name="Goker M."/>
            <person name="Spring S."/>
            <person name="Woyke T."/>
            <person name="Bristow J."/>
            <person name="Eisen J.A."/>
            <person name="Markowitz V."/>
            <person name="Hugenholtz P."/>
            <person name="Kyrpides N.C."/>
            <person name="Klenk H.P."/>
        </authorList>
    </citation>
    <scope>NUCLEOTIDE SEQUENCE [LARGE SCALE GENOMIC DNA]</scope>
    <source>
        <strain evidence="2">ATCC 49924 / DSM 5501 / Z-7288</strain>
    </source>
</reference>
<proteinExistence type="predicted"/>
<gene>
    <name evidence="1" type="ordered locus">Acear_0278</name>
</gene>
<dbReference type="EMBL" id="CP002105">
    <property type="protein sequence ID" value="ADL11827.1"/>
    <property type="molecule type" value="Genomic_DNA"/>
</dbReference>
<dbReference type="STRING" id="574087.Acear_0278"/>
<dbReference type="RefSeq" id="WP_013277273.1">
    <property type="nucleotide sequence ID" value="NC_014378.1"/>
</dbReference>
<dbReference type="Pfam" id="PF11209">
    <property type="entry name" value="LmeA"/>
    <property type="match status" value="1"/>
</dbReference>
<keyword evidence="2" id="KW-1185">Reference proteome</keyword>